<evidence type="ECO:0000313" key="1">
    <source>
        <dbReference type="EMBL" id="KAH3867737.1"/>
    </source>
</evidence>
<sequence>MEVKERVVGFWEEDKGSFEILDKGKEEKRVQICYGICCCEDKVSAKKPTSIVLQGFVKWDIVVSPFSV</sequence>
<protein>
    <submittedName>
        <fullName evidence="1">Uncharacterized protein</fullName>
    </submittedName>
</protein>
<accession>A0A9D4RIH4</accession>
<name>A0A9D4RIH4_DREPO</name>
<reference evidence="1" key="1">
    <citation type="journal article" date="2019" name="bioRxiv">
        <title>The Genome of the Zebra Mussel, Dreissena polymorpha: A Resource for Invasive Species Research.</title>
        <authorList>
            <person name="McCartney M.A."/>
            <person name="Auch B."/>
            <person name="Kono T."/>
            <person name="Mallez S."/>
            <person name="Zhang Y."/>
            <person name="Obille A."/>
            <person name="Becker A."/>
            <person name="Abrahante J.E."/>
            <person name="Garbe J."/>
            <person name="Badalamenti J.P."/>
            <person name="Herman A."/>
            <person name="Mangelson H."/>
            <person name="Liachko I."/>
            <person name="Sullivan S."/>
            <person name="Sone E.D."/>
            <person name="Koren S."/>
            <person name="Silverstein K.A.T."/>
            <person name="Beckman K.B."/>
            <person name="Gohl D.M."/>
        </authorList>
    </citation>
    <scope>NUCLEOTIDE SEQUENCE</scope>
    <source>
        <strain evidence="1">Duluth1</strain>
        <tissue evidence="1">Whole animal</tissue>
    </source>
</reference>
<organism evidence="1 2">
    <name type="scientific">Dreissena polymorpha</name>
    <name type="common">Zebra mussel</name>
    <name type="synonym">Mytilus polymorpha</name>
    <dbReference type="NCBI Taxonomy" id="45954"/>
    <lineage>
        <taxon>Eukaryota</taxon>
        <taxon>Metazoa</taxon>
        <taxon>Spiralia</taxon>
        <taxon>Lophotrochozoa</taxon>
        <taxon>Mollusca</taxon>
        <taxon>Bivalvia</taxon>
        <taxon>Autobranchia</taxon>
        <taxon>Heteroconchia</taxon>
        <taxon>Euheterodonta</taxon>
        <taxon>Imparidentia</taxon>
        <taxon>Neoheterodontei</taxon>
        <taxon>Myida</taxon>
        <taxon>Dreissenoidea</taxon>
        <taxon>Dreissenidae</taxon>
        <taxon>Dreissena</taxon>
    </lineage>
</organism>
<dbReference type="EMBL" id="JAIWYP010000002">
    <property type="protein sequence ID" value="KAH3867737.1"/>
    <property type="molecule type" value="Genomic_DNA"/>
</dbReference>
<dbReference type="AlphaFoldDB" id="A0A9D4RIH4"/>
<comment type="caution">
    <text evidence="1">The sequence shown here is derived from an EMBL/GenBank/DDBJ whole genome shotgun (WGS) entry which is preliminary data.</text>
</comment>
<dbReference type="Proteomes" id="UP000828390">
    <property type="component" value="Unassembled WGS sequence"/>
</dbReference>
<gene>
    <name evidence="1" type="ORF">DPMN_030872</name>
</gene>
<reference evidence="1" key="2">
    <citation type="submission" date="2020-11" db="EMBL/GenBank/DDBJ databases">
        <authorList>
            <person name="McCartney M.A."/>
            <person name="Auch B."/>
            <person name="Kono T."/>
            <person name="Mallez S."/>
            <person name="Becker A."/>
            <person name="Gohl D.M."/>
            <person name="Silverstein K.A.T."/>
            <person name="Koren S."/>
            <person name="Bechman K.B."/>
            <person name="Herman A."/>
            <person name="Abrahante J.E."/>
            <person name="Garbe J."/>
        </authorList>
    </citation>
    <scope>NUCLEOTIDE SEQUENCE</scope>
    <source>
        <strain evidence="1">Duluth1</strain>
        <tissue evidence="1">Whole animal</tissue>
    </source>
</reference>
<evidence type="ECO:0000313" key="2">
    <source>
        <dbReference type="Proteomes" id="UP000828390"/>
    </source>
</evidence>
<proteinExistence type="predicted"/>
<keyword evidence="2" id="KW-1185">Reference proteome</keyword>